<keyword evidence="1" id="KW-0175">Coiled coil</keyword>
<dbReference type="Proteomes" id="UP000789405">
    <property type="component" value="Unassembled WGS sequence"/>
</dbReference>
<evidence type="ECO:0000256" key="1">
    <source>
        <dbReference type="SAM" id="Coils"/>
    </source>
</evidence>
<evidence type="ECO:0000313" key="2">
    <source>
        <dbReference type="EMBL" id="CAG8702532.1"/>
    </source>
</evidence>
<reference evidence="2" key="1">
    <citation type="submission" date="2021-06" db="EMBL/GenBank/DDBJ databases">
        <authorList>
            <person name="Kallberg Y."/>
            <person name="Tangrot J."/>
            <person name="Rosling A."/>
        </authorList>
    </citation>
    <scope>NUCLEOTIDE SEQUENCE</scope>
    <source>
        <strain evidence="2">MA453B</strain>
    </source>
</reference>
<sequence>MPPKSHPSYDEQYPLPPDFFRLITKLKKSCVGKIISITFNENGSVLVVRNVESLVRNGRPSRSRFGSYNIESKYDEYEIENFDFFNMVPSNEFFDDLQLETLKEKLQKAETALEGKEKQIEINRLKGKGTTNSLSKDLLKKIFEEIEADKIDETEADKDEQIWRKINSKLETIFGYQQTLNNPTDETQKKKYLSWIFALQFWEKSNKFPITHWVERAKTTFDNFSNEVISDSTVSVSKKKSLSKKRALSDENLSNKKFKYDKDLDSVAKILRSQMSKNKENYEETNQAIISMEIDCVEIEFGDSKESIESGLAQYFKRTSCIDKMECNLDYLKWNHFLNLIPAYDALIKFVDNDPPTGQKTRSIRDKKDNFIPLGRAACDKSKRRWISYQISTLLLINTRDERKLWVAIKFVKKLLTKGLFRLDLLIKNKIRPDFFKKMTKED</sequence>
<gene>
    <name evidence="2" type="ORF">DERYTH_LOCUS13078</name>
</gene>
<dbReference type="AlphaFoldDB" id="A0A9N9HRT6"/>
<feature type="coiled-coil region" evidence="1">
    <location>
        <begin position="99"/>
        <end position="126"/>
    </location>
</feature>
<name>A0A9N9HRT6_9GLOM</name>
<evidence type="ECO:0000313" key="3">
    <source>
        <dbReference type="Proteomes" id="UP000789405"/>
    </source>
</evidence>
<organism evidence="2 3">
    <name type="scientific">Dentiscutata erythropus</name>
    <dbReference type="NCBI Taxonomy" id="1348616"/>
    <lineage>
        <taxon>Eukaryota</taxon>
        <taxon>Fungi</taxon>
        <taxon>Fungi incertae sedis</taxon>
        <taxon>Mucoromycota</taxon>
        <taxon>Glomeromycotina</taxon>
        <taxon>Glomeromycetes</taxon>
        <taxon>Diversisporales</taxon>
        <taxon>Gigasporaceae</taxon>
        <taxon>Dentiscutata</taxon>
    </lineage>
</organism>
<proteinExistence type="predicted"/>
<accession>A0A9N9HRT6</accession>
<keyword evidence="3" id="KW-1185">Reference proteome</keyword>
<protein>
    <submittedName>
        <fullName evidence="2">16337_t:CDS:1</fullName>
    </submittedName>
</protein>
<dbReference type="EMBL" id="CAJVPY010008929">
    <property type="protein sequence ID" value="CAG8702532.1"/>
    <property type="molecule type" value="Genomic_DNA"/>
</dbReference>
<comment type="caution">
    <text evidence="2">The sequence shown here is derived from an EMBL/GenBank/DDBJ whole genome shotgun (WGS) entry which is preliminary data.</text>
</comment>